<dbReference type="Pfam" id="PF13443">
    <property type="entry name" value="HTH_26"/>
    <property type="match status" value="1"/>
</dbReference>
<dbReference type="STRING" id="395493.BegalDRAFT_2447"/>
<organism evidence="2 3">
    <name type="scientific">Beggiatoa alba B18LD</name>
    <dbReference type="NCBI Taxonomy" id="395493"/>
    <lineage>
        <taxon>Bacteria</taxon>
        <taxon>Pseudomonadati</taxon>
        <taxon>Pseudomonadota</taxon>
        <taxon>Gammaproteobacteria</taxon>
        <taxon>Thiotrichales</taxon>
        <taxon>Thiotrichaceae</taxon>
        <taxon>Beggiatoa</taxon>
    </lineage>
</organism>
<dbReference type="eggNOG" id="COG3636">
    <property type="taxonomic scope" value="Bacteria"/>
</dbReference>
<dbReference type="CDD" id="cd00093">
    <property type="entry name" value="HTH_XRE"/>
    <property type="match status" value="1"/>
</dbReference>
<evidence type="ECO:0000313" key="2">
    <source>
        <dbReference type="EMBL" id="EIJ43298.1"/>
    </source>
</evidence>
<reference evidence="2 3" key="1">
    <citation type="submission" date="2011-11" db="EMBL/GenBank/DDBJ databases">
        <title>Improved High-Quality Draft sequence of Beggiatoa alba B18lD.</title>
        <authorList>
            <consortium name="US DOE Joint Genome Institute"/>
            <person name="Lucas S."/>
            <person name="Han J."/>
            <person name="Lapidus A."/>
            <person name="Cheng J.-F."/>
            <person name="Goodwin L."/>
            <person name="Pitluck S."/>
            <person name="Peters L."/>
            <person name="Mikhailova N."/>
            <person name="Held B."/>
            <person name="Detter J.C."/>
            <person name="Han C."/>
            <person name="Tapia R."/>
            <person name="Land M."/>
            <person name="Hauser L."/>
            <person name="Kyrpides N."/>
            <person name="Ivanova N."/>
            <person name="Pagani I."/>
            <person name="Samuel K."/>
            <person name="Teske A."/>
            <person name="Mueller J."/>
            <person name="Woyke T."/>
        </authorList>
    </citation>
    <scope>NUCLEOTIDE SEQUENCE [LARGE SCALE GENOMIC DNA]</scope>
    <source>
        <strain evidence="2 3">B18LD</strain>
    </source>
</reference>
<protein>
    <submittedName>
        <fullName evidence="2">Transcriptional regulator with sigma factor-related N-terminal domain</fullName>
    </submittedName>
</protein>
<dbReference type="Pfam" id="PF16158">
    <property type="entry name" value="N_BRCA1_IG"/>
    <property type="match status" value="1"/>
</dbReference>
<evidence type="ECO:0000259" key="1">
    <source>
        <dbReference type="PROSITE" id="PS50943"/>
    </source>
</evidence>
<dbReference type="PANTHER" id="PTHR20930">
    <property type="entry name" value="OVARIAN CARCINOMA ANTIGEN CA125-RELATED"/>
    <property type="match status" value="1"/>
</dbReference>
<dbReference type="InterPro" id="IPR001387">
    <property type="entry name" value="Cro/C1-type_HTH"/>
</dbReference>
<dbReference type="InterPro" id="IPR032350">
    <property type="entry name" value="Nbr1_FW"/>
</dbReference>
<keyword evidence="3" id="KW-1185">Reference proteome</keyword>
<dbReference type="Gene3D" id="2.60.40.10">
    <property type="entry name" value="Immunoglobulins"/>
    <property type="match status" value="1"/>
</dbReference>
<dbReference type="InterPro" id="IPR010982">
    <property type="entry name" value="Lambda_DNA-bd_dom_sf"/>
</dbReference>
<dbReference type="SUPFAM" id="SSF47413">
    <property type="entry name" value="lambda repressor-like DNA-binding domains"/>
    <property type="match status" value="1"/>
</dbReference>
<proteinExistence type="predicted"/>
<dbReference type="HOGENOM" id="CLU_1271067_0_0_6"/>
<dbReference type="EMBL" id="JH600070">
    <property type="protein sequence ID" value="EIJ43298.1"/>
    <property type="molecule type" value="Genomic_DNA"/>
</dbReference>
<name>I3CI55_9GAMM</name>
<dbReference type="Proteomes" id="UP000005744">
    <property type="component" value="Unassembled WGS sequence"/>
</dbReference>
<feature type="domain" description="HTH cro/C1-type" evidence="1">
    <location>
        <begin position="15"/>
        <end position="65"/>
    </location>
</feature>
<dbReference type="PROSITE" id="PS50943">
    <property type="entry name" value="HTH_CROC1"/>
    <property type="match status" value="1"/>
</dbReference>
<accession>I3CI55</accession>
<sequence length="217" mass="24302">MAAVDLAQYILTRSKELGLNKSELASKSSISRSALYKLLDSDVQEVRISTIVQLANTLQIHPLDLLRCLFTNWDFPVKQSSLAKYPKDATGFIADVTYPDNSLVTAGQTFEKIWEIRNLGGEIWKNRKLVCCDDFITLTSHQTEIASPLPQRGLQPQQREIPIPLTHPNESVRLSVQFLAPPYPVTVISYWKMANAEGELCFPELEGLSCLVKVVAL</sequence>
<gene>
    <name evidence="2" type="ORF">BegalDRAFT_2447</name>
</gene>
<dbReference type="GO" id="GO:0003677">
    <property type="term" value="F:DNA binding"/>
    <property type="evidence" value="ECO:0007669"/>
    <property type="project" value="InterPro"/>
</dbReference>
<dbReference type="PANTHER" id="PTHR20930:SF0">
    <property type="entry name" value="PROTEIN ILRUN"/>
    <property type="match status" value="1"/>
</dbReference>
<dbReference type="Gene3D" id="1.10.260.40">
    <property type="entry name" value="lambda repressor-like DNA-binding domains"/>
    <property type="match status" value="1"/>
</dbReference>
<dbReference type="InterPro" id="IPR013783">
    <property type="entry name" value="Ig-like_fold"/>
</dbReference>
<evidence type="ECO:0000313" key="3">
    <source>
        <dbReference type="Proteomes" id="UP000005744"/>
    </source>
</evidence>
<dbReference type="OrthoDB" id="166850at2"/>
<dbReference type="CDD" id="cd14947">
    <property type="entry name" value="NBR1_like"/>
    <property type="match status" value="1"/>
</dbReference>
<dbReference type="AlphaFoldDB" id="I3CI55"/>
<dbReference type="RefSeq" id="WP_002690375.1">
    <property type="nucleotide sequence ID" value="NZ_JH600070.1"/>
</dbReference>